<evidence type="ECO:0000256" key="3">
    <source>
        <dbReference type="ARBA" id="ARBA00022741"/>
    </source>
</evidence>
<dbReference type="GO" id="GO:0004674">
    <property type="term" value="F:protein serine/threonine kinase activity"/>
    <property type="evidence" value="ECO:0007669"/>
    <property type="project" value="UniProtKB-KW"/>
</dbReference>
<dbReference type="PANTHER" id="PTHR45992">
    <property type="entry name" value="EUKARYOTIC ELONGATION FACTOR 2 KINASE-RELATED"/>
    <property type="match status" value="1"/>
</dbReference>
<feature type="compositionally biased region" description="Basic residues" evidence="7">
    <location>
        <begin position="243"/>
        <end position="257"/>
    </location>
</feature>
<dbReference type="InterPro" id="IPR011009">
    <property type="entry name" value="Kinase-like_dom_sf"/>
</dbReference>
<evidence type="ECO:0000256" key="4">
    <source>
        <dbReference type="ARBA" id="ARBA00022777"/>
    </source>
</evidence>
<dbReference type="PANTHER" id="PTHR45992:SF11">
    <property type="entry name" value="ALPHA-TYPE PROTEIN KINASE DOMAIN-CONTAINING PROTEIN"/>
    <property type="match status" value="1"/>
</dbReference>
<dbReference type="InterPro" id="IPR051852">
    <property type="entry name" value="Alpha-type_PK"/>
</dbReference>
<evidence type="ECO:0000256" key="6">
    <source>
        <dbReference type="SAM" id="Coils"/>
    </source>
</evidence>
<feature type="compositionally biased region" description="Low complexity" evidence="7">
    <location>
        <begin position="30"/>
        <end position="45"/>
    </location>
</feature>
<dbReference type="SUPFAM" id="SSF53300">
    <property type="entry name" value="vWA-like"/>
    <property type="match status" value="1"/>
</dbReference>
<evidence type="ECO:0000313" key="10">
    <source>
        <dbReference type="EMBL" id="CAE0464809.1"/>
    </source>
</evidence>
<keyword evidence="3" id="KW-0547">Nucleotide-binding</keyword>
<keyword evidence="1" id="KW-0723">Serine/threonine-protein kinase</keyword>
<evidence type="ECO:0000259" key="8">
    <source>
        <dbReference type="PROSITE" id="PS50234"/>
    </source>
</evidence>
<name>A0A7S3V8N3_9STRA</name>
<dbReference type="EMBL" id="HBIO01012422">
    <property type="protein sequence ID" value="CAE0464809.1"/>
    <property type="molecule type" value="Transcribed_RNA"/>
</dbReference>
<evidence type="ECO:0008006" key="11">
    <source>
        <dbReference type="Google" id="ProtNLM"/>
    </source>
</evidence>
<dbReference type="GO" id="GO:0005524">
    <property type="term" value="F:ATP binding"/>
    <property type="evidence" value="ECO:0007669"/>
    <property type="project" value="UniProtKB-KW"/>
</dbReference>
<dbReference type="InterPro" id="IPR002035">
    <property type="entry name" value="VWF_A"/>
</dbReference>
<protein>
    <recommendedName>
        <fullName evidence="11">Alpha-type protein kinase domain-containing protein</fullName>
    </recommendedName>
</protein>
<evidence type="ECO:0000256" key="2">
    <source>
        <dbReference type="ARBA" id="ARBA00022679"/>
    </source>
</evidence>
<keyword evidence="2" id="KW-0808">Transferase</keyword>
<dbReference type="InterPro" id="IPR036465">
    <property type="entry name" value="vWFA_dom_sf"/>
</dbReference>
<keyword evidence="6" id="KW-0175">Coiled coil</keyword>
<feature type="region of interest" description="Disordered" evidence="7">
    <location>
        <begin position="237"/>
        <end position="270"/>
    </location>
</feature>
<dbReference type="PROSITE" id="PS51158">
    <property type="entry name" value="ALPHA_KINASE"/>
    <property type="match status" value="1"/>
</dbReference>
<dbReference type="Gene3D" id="3.40.50.410">
    <property type="entry name" value="von Willebrand factor, type A domain"/>
    <property type="match status" value="1"/>
</dbReference>
<reference evidence="10" key="1">
    <citation type="submission" date="2021-01" db="EMBL/GenBank/DDBJ databases">
        <authorList>
            <person name="Corre E."/>
            <person name="Pelletier E."/>
            <person name="Niang G."/>
            <person name="Scheremetjew M."/>
            <person name="Finn R."/>
            <person name="Kale V."/>
            <person name="Holt S."/>
            <person name="Cochrane G."/>
            <person name="Meng A."/>
            <person name="Brown T."/>
            <person name="Cohen L."/>
        </authorList>
    </citation>
    <scope>NUCLEOTIDE SEQUENCE</scope>
    <source>
        <strain evidence="10">MM31A-1</strain>
    </source>
</reference>
<dbReference type="Pfam" id="PF02816">
    <property type="entry name" value="Alpha_kinase"/>
    <property type="match status" value="2"/>
</dbReference>
<feature type="domain" description="VWFA" evidence="8">
    <location>
        <begin position="150"/>
        <end position="423"/>
    </location>
</feature>
<evidence type="ECO:0000259" key="9">
    <source>
        <dbReference type="PROSITE" id="PS51158"/>
    </source>
</evidence>
<dbReference type="AlphaFoldDB" id="A0A7S3V8N3"/>
<accession>A0A7S3V8N3</accession>
<dbReference type="PROSITE" id="PS50234">
    <property type="entry name" value="VWFA"/>
    <property type="match status" value="1"/>
</dbReference>
<evidence type="ECO:0000256" key="1">
    <source>
        <dbReference type="ARBA" id="ARBA00022527"/>
    </source>
</evidence>
<dbReference type="SUPFAM" id="SSF56112">
    <property type="entry name" value="Protein kinase-like (PK-like)"/>
    <property type="match status" value="1"/>
</dbReference>
<feature type="coiled-coil region" evidence="6">
    <location>
        <begin position="315"/>
        <end position="357"/>
    </location>
</feature>
<feature type="domain" description="Alpha-type protein kinase" evidence="9">
    <location>
        <begin position="471"/>
        <end position="765"/>
    </location>
</feature>
<keyword evidence="4" id="KW-0418">Kinase</keyword>
<proteinExistence type="predicted"/>
<feature type="region of interest" description="Disordered" evidence="7">
    <location>
        <begin position="1"/>
        <end position="45"/>
    </location>
</feature>
<sequence length="765" mass="86363">MSTRAMNRRSPPPSPPPANRLRSRGGGTGFRSPSSSSTSTGMGRTSAITLLDTNHGRERRLQRNIPLRDIQAAIKHGKKERHPSNRNLIIYTYQGQKHIISEDESRRLVTTMVSTIDLQLKYISTQEGAHHRRAQGIICDENSKIPWKSHSILIVDKSGSMRNSDVSGCRTRLGAVWLSIAQDFINFRLEAGTASDMDVVTIILMGEDAKVLVDRHPTNKLLFNRVVEYFHDSEEADREWHRNRGGKKGRNGKRQRGPRPNMRPGFVQPGGHGFYGPSLKKAEDLLEQYDDGHAESALHVLLLSDGRPSDHTFILRDMNDNRKKSKNNKDQICRKTMKEEQDEIEEVYKNVRSTLQKAVERMASKHGRRFNFAAIGMGNMKEYECLKELVSSANDFGGQANFQVPGLSCAEIGAAVSSAATSLTACQTALRSATNIGGQQQRRVRQCLRENSRLLPALTEVVDDTFDIYMNEDVERDEYKDGKFVKVDLRDADAKGVALKQLAFGEGQERLAFQFFELGDDGSTVVGEALVAKESRFIESETDTLGRSNNWLSRDKFVKRFCKLHATAQICAKAFNQKLDSIPNLDLDTARVSFIDCCVYYLNHKTRGQFAVIVEPRLDGKFEKWNNNNGWQMKTSQKDRREIATLPEQENEDEDDDVIDLTGFDKDSIFVSNNEVAQAFSHFSYIHSGRKRLICDLQGVMKKQSKLFCFTDPAIHYHNAREEEGSNLTKYGRTDRGQKGIQNFFDSHTCNGLCNLVTKGFINAD</sequence>
<evidence type="ECO:0000256" key="5">
    <source>
        <dbReference type="ARBA" id="ARBA00022840"/>
    </source>
</evidence>
<dbReference type="InterPro" id="IPR004166">
    <property type="entry name" value="a-kinase_dom"/>
</dbReference>
<evidence type="ECO:0000256" key="7">
    <source>
        <dbReference type="SAM" id="MobiDB-lite"/>
    </source>
</evidence>
<gene>
    <name evidence="10" type="ORF">CDEB00056_LOCUS9650</name>
</gene>
<organism evidence="10">
    <name type="scientific">Chaetoceros debilis</name>
    <dbReference type="NCBI Taxonomy" id="122233"/>
    <lineage>
        <taxon>Eukaryota</taxon>
        <taxon>Sar</taxon>
        <taxon>Stramenopiles</taxon>
        <taxon>Ochrophyta</taxon>
        <taxon>Bacillariophyta</taxon>
        <taxon>Coscinodiscophyceae</taxon>
        <taxon>Chaetocerotophycidae</taxon>
        <taxon>Chaetocerotales</taxon>
        <taxon>Chaetocerotaceae</taxon>
        <taxon>Chaetoceros</taxon>
    </lineage>
</organism>
<dbReference type="Gene3D" id="3.20.200.10">
    <property type="entry name" value="MHCK/EF2 kinase"/>
    <property type="match status" value="1"/>
</dbReference>
<dbReference type="SMART" id="SM00811">
    <property type="entry name" value="Alpha_kinase"/>
    <property type="match status" value="1"/>
</dbReference>
<keyword evidence="5" id="KW-0067">ATP-binding</keyword>